<evidence type="ECO:0000313" key="1">
    <source>
        <dbReference type="EMBL" id="CAB5224309.1"/>
    </source>
</evidence>
<reference evidence="1" key="1">
    <citation type="submission" date="2020-05" db="EMBL/GenBank/DDBJ databases">
        <authorList>
            <person name="Chiriac C."/>
            <person name="Salcher M."/>
            <person name="Ghai R."/>
            <person name="Kavagutti S V."/>
        </authorList>
    </citation>
    <scope>NUCLEOTIDE SEQUENCE</scope>
</reference>
<protein>
    <submittedName>
        <fullName evidence="1">Uncharacterized protein</fullName>
    </submittedName>
</protein>
<proteinExistence type="predicted"/>
<organism evidence="1">
    <name type="scientific">uncultured Caudovirales phage</name>
    <dbReference type="NCBI Taxonomy" id="2100421"/>
    <lineage>
        <taxon>Viruses</taxon>
        <taxon>Duplodnaviria</taxon>
        <taxon>Heunggongvirae</taxon>
        <taxon>Uroviricota</taxon>
        <taxon>Caudoviricetes</taxon>
        <taxon>Peduoviridae</taxon>
        <taxon>Maltschvirus</taxon>
        <taxon>Maltschvirus maltsch</taxon>
    </lineage>
</organism>
<gene>
    <name evidence="1" type="ORF">UFOVP386_46</name>
</gene>
<sequence>MESFVIQRAIQLLNDGLASQELNPSILYAELQELLLLEKQNLESAYRWGFNDGCRYTNRVNPFYVTANDFVTKNFR</sequence>
<dbReference type="EMBL" id="LR798330">
    <property type="protein sequence ID" value="CAB5224309.1"/>
    <property type="molecule type" value="Genomic_DNA"/>
</dbReference>
<accession>A0A6J7X1K3</accession>
<name>A0A6J7X1K3_9CAUD</name>